<dbReference type="PANTHER" id="PTHR24050">
    <property type="entry name" value="PA14 DOMAIN-CONTAINING PROTEIN"/>
    <property type="match status" value="1"/>
</dbReference>
<dbReference type="PROSITE" id="PS50041">
    <property type="entry name" value="C_TYPE_LECTIN_2"/>
    <property type="match status" value="1"/>
</dbReference>
<dbReference type="InterPro" id="IPR016187">
    <property type="entry name" value="CTDL_fold"/>
</dbReference>
<keyword evidence="14" id="KW-1185">Reference proteome</keyword>
<feature type="domain" description="EGF-like" evidence="9">
    <location>
        <begin position="1029"/>
        <end position="1065"/>
    </location>
</feature>
<dbReference type="SUPFAM" id="SSF57414">
    <property type="entry name" value="Hairpin loop containing domain-like"/>
    <property type="match status" value="3"/>
</dbReference>
<feature type="domain" description="EGF-like" evidence="9">
    <location>
        <begin position="422"/>
        <end position="462"/>
    </location>
</feature>
<dbReference type="InterPro" id="IPR000742">
    <property type="entry name" value="EGF"/>
</dbReference>
<feature type="domain" description="Apple" evidence="11">
    <location>
        <begin position="461"/>
        <end position="549"/>
    </location>
</feature>
<dbReference type="InterPro" id="IPR009030">
    <property type="entry name" value="Growth_fac_rcpt_cys_sf"/>
</dbReference>
<dbReference type="EMBL" id="OV696691">
    <property type="protein sequence ID" value="CAH1266831.1"/>
    <property type="molecule type" value="Genomic_DNA"/>
</dbReference>
<evidence type="ECO:0000259" key="12">
    <source>
        <dbReference type="PROSITE" id="PS51406"/>
    </source>
</evidence>
<dbReference type="InterPro" id="IPR052235">
    <property type="entry name" value="Nephronectin_domain"/>
</dbReference>
<feature type="domain" description="Apple" evidence="11">
    <location>
        <begin position="15"/>
        <end position="115"/>
    </location>
</feature>
<feature type="domain" description="EGF-like" evidence="9">
    <location>
        <begin position="711"/>
        <end position="751"/>
    </location>
</feature>
<dbReference type="Proteomes" id="UP000838412">
    <property type="component" value="Chromosome 6"/>
</dbReference>
<keyword evidence="1 6" id="KW-0245">EGF-like domain</keyword>
<dbReference type="Gene3D" id="3.90.215.10">
    <property type="entry name" value="Gamma Fibrinogen, chain A, domain 1"/>
    <property type="match status" value="1"/>
</dbReference>
<dbReference type="SUPFAM" id="SSF56436">
    <property type="entry name" value="C-type lectin-like"/>
    <property type="match status" value="1"/>
</dbReference>
<feature type="domain" description="EGF-like" evidence="9">
    <location>
        <begin position="990"/>
        <end position="1027"/>
    </location>
</feature>
<dbReference type="SMART" id="SM00181">
    <property type="entry name" value="EGF"/>
    <property type="match status" value="11"/>
</dbReference>
<dbReference type="PROSITE" id="PS00022">
    <property type="entry name" value="EGF_1"/>
    <property type="match status" value="5"/>
</dbReference>
<dbReference type="InterPro" id="IPR001304">
    <property type="entry name" value="C-type_lectin-like"/>
</dbReference>
<dbReference type="SMART" id="SM00179">
    <property type="entry name" value="EGF_CA"/>
    <property type="match status" value="10"/>
</dbReference>
<dbReference type="PROSITE" id="PS50948">
    <property type="entry name" value="PAN"/>
    <property type="match status" value="2"/>
</dbReference>
<dbReference type="PROSITE" id="PS51406">
    <property type="entry name" value="FIBRINOGEN_C_2"/>
    <property type="match status" value="1"/>
</dbReference>
<dbReference type="Pfam" id="PF00024">
    <property type="entry name" value="PAN_1"/>
    <property type="match status" value="3"/>
</dbReference>
<dbReference type="AlphaFoldDB" id="A0A8K0A2N6"/>
<evidence type="ECO:0000256" key="5">
    <source>
        <dbReference type="ARBA" id="ARBA00023180"/>
    </source>
</evidence>
<reference evidence="13" key="1">
    <citation type="submission" date="2022-01" db="EMBL/GenBank/DDBJ databases">
        <authorList>
            <person name="Braso-Vives M."/>
        </authorList>
    </citation>
    <scope>NUCLEOTIDE SEQUENCE</scope>
</reference>
<feature type="domain" description="EGF-like" evidence="9">
    <location>
        <begin position="381"/>
        <end position="421"/>
    </location>
</feature>
<feature type="chain" id="PRO_5035435498" evidence="8">
    <location>
        <begin position="29"/>
        <end position="1128"/>
    </location>
</feature>
<dbReference type="FunFam" id="2.10.25.10:FF:000038">
    <property type="entry name" value="Fibrillin 2"/>
    <property type="match status" value="6"/>
</dbReference>
<dbReference type="PROSITE" id="PS01187">
    <property type="entry name" value="EGF_CA"/>
    <property type="match status" value="4"/>
</dbReference>
<feature type="domain" description="C-type lectin" evidence="10">
    <location>
        <begin position="874"/>
        <end position="988"/>
    </location>
</feature>
<dbReference type="PROSITE" id="PS01186">
    <property type="entry name" value="EGF_2"/>
    <property type="match status" value="9"/>
</dbReference>
<dbReference type="Pfam" id="PF00147">
    <property type="entry name" value="Fibrinogen_C"/>
    <property type="match status" value="1"/>
</dbReference>
<feature type="disulfide bond" evidence="6">
    <location>
        <begin position="1017"/>
        <end position="1026"/>
    </location>
</feature>
<dbReference type="SMART" id="SM00473">
    <property type="entry name" value="PAN_AP"/>
    <property type="match status" value="3"/>
</dbReference>
<dbReference type="InterPro" id="IPR000152">
    <property type="entry name" value="EGF-type_Asp/Asn_hydroxyl_site"/>
</dbReference>
<dbReference type="SUPFAM" id="SSF57184">
    <property type="entry name" value="Growth factor receptor domain"/>
    <property type="match status" value="2"/>
</dbReference>
<feature type="disulfide bond" evidence="6">
    <location>
        <begin position="1055"/>
        <end position="1064"/>
    </location>
</feature>
<evidence type="ECO:0000259" key="9">
    <source>
        <dbReference type="PROSITE" id="PS50026"/>
    </source>
</evidence>
<dbReference type="InterPro" id="IPR001881">
    <property type="entry name" value="EGF-like_Ca-bd_dom"/>
</dbReference>
<feature type="signal peptide" evidence="8">
    <location>
        <begin position="1"/>
        <end position="28"/>
    </location>
</feature>
<sequence>MADSGLLWSHRPLLCVLLTHLLLVSTGANFVNFFDIYVGIQLTDHDSESIADITPEECATKCLEGTITVPVGSCLSFDYDHSGNGACILSTANKDTQGVTLNAGGTQFDYYHRKEMVTPQDCGDLIANGVQISSDYLVGYPQAYRVYCDMDTDGGGWTVIQRRQDGSVQFDRTWTEYEQGFGNPSGEYWLGLENIHSLTTQKQNELYVYLQDWEGNGRHARYSAFSVGDTGDNYRATLSGYTGDAGDDLTLSDDNGRHNINGRQFSTDDQDNDDSSSHCASSYGQGGWWYPTSCGYAMLNGQYLTGCSATSACDSAQGIVWKSWKTYTYSLMKTAMMIRPGNVFTSNACQNNGTLDPGPQGTGIYRCACRLGWTGTHCDQDIDECVHNNNNCDTEATCTNTAGSFTCTCNTGYTGDGVTCADVNECDMYTDMCHPQATCSNSAGWFTCTCASGLIGNGFACEASTDFFSVYSNQALYGHDDEIISSISTEQCARKCLEGTATIPQGECLSFDYYRSRSKCQLSRANQNTSGTTLGPDNQNRFDHYEMKAIISFFDVYADSALAGHDDEVVRPPAVSPRVCALRCLLGDGGLPVGSCLSFDMDDTDPRCLLSRENQVTAGQDLIYSSEFDHYQLNDFCIHDPCFTGYCSSDVTGFSCTCDAGWEGDVCDTDINDCSSGTNNCDTEATCTNTAGSFTCTCNTGYTGDGITCADVNECDANTHSCHQQATCTNSAGSFTCSCNSGFSGDGVTCTDVDECSSGTNNCDTEATCTNTAGSFTCTCNTGYTGDGVTCADVDECSANTDNCDPEATCGNTVGSFICTCNTGFTGDGGTCTDIDFCVGDPCWSGGTCEDGLTGYTCNCPAGAMGQSCETVVEADTCYRLSNHSLPHKDASTACENIGGQLVDIWETSEQQLLASLVQRKTSVSHWTVMKSPLPPLLHADGSLLSVQSAWMSGNTYGPFDVCVLLDYQHNFTGSYRACAEEHYYICESTIVPCHPHVCQNGGNCSSCFSNTTMCDCHPGFTGVFCETDMDECASNPCQNGGRCLDHVNSFSCDCRRGYYGHLCENDINYCDMNPCPPQWVCVDQVEGFHCDAPVKLASGTTYCTASRCGPGWNCTEDGPTGFSCISN</sequence>
<dbReference type="InterPro" id="IPR024731">
    <property type="entry name" value="NELL2-like_EGF"/>
</dbReference>
<evidence type="ECO:0000313" key="14">
    <source>
        <dbReference type="Proteomes" id="UP000838412"/>
    </source>
</evidence>
<dbReference type="FunFam" id="2.10.25.10:FF:000472">
    <property type="entry name" value="Uncharacterized protein, isoform A"/>
    <property type="match status" value="1"/>
</dbReference>
<dbReference type="SMART" id="SM00186">
    <property type="entry name" value="FBG"/>
    <property type="match status" value="1"/>
</dbReference>
<feature type="disulfide bond" evidence="6">
    <location>
        <begin position="637"/>
        <end position="647"/>
    </location>
</feature>
<dbReference type="CDD" id="cd01099">
    <property type="entry name" value="PAN_AP_HGF"/>
    <property type="match status" value="1"/>
</dbReference>
<feature type="domain" description="EGF-like" evidence="9">
    <location>
        <begin position="633"/>
        <end position="668"/>
    </location>
</feature>
<feature type="disulfide bond" evidence="6">
    <location>
        <begin position="369"/>
        <end position="378"/>
    </location>
</feature>
<protein>
    <submittedName>
        <fullName evidence="13">NOTCH3 protein</fullName>
    </submittedName>
</protein>
<evidence type="ECO:0000256" key="2">
    <source>
        <dbReference type="ARBA" id="ARBA00022729"/>
    </source>
</evidence>
<dbReference type="InterPro" id="IPR003609">
    <property type="entry name" value="Pan_app"/>
</dbReference>
<keyword evidence="2 8" id="KW-0732">Signal</keyword>
<dbReference type="Pfam" id="PF00008">
    <property type="entry name" value="EGF"/>
    <property type="match status" value="1"/>
</dbReference>
<dbReference type="InterPro" id="IPR014716">
    <property type="entry name" value="Fibrinogen_a/b/g_C_1"/>
</dbReference>
<organism evidence="13 14">
    <name type="scientific">Branchiostoma lanceolatum</name>
    <name type="common">Common lancelet</name>
    <name type="synonym">Amphioxus lanceolatum</name>
    <dbReference type="NCBI Taxonomy" id="7740"/>
    <lineage>
        <taxon>Eukaryota</taxon>
        <taxon>Metazoa</taxon>
        <taxon>Chordata</taxon>
        <taxon>Cephalochordata</taxon>
        <taxon>Leptocardii</taxon>
        <taxon>Amphioxiformes</taxon>
        <taxon>Branchiostomatidae</taxon>
        <taxon>Branchiostoma</taxon>
    </lineage>
</organism>
<evidence type="ECO:0000256" key="7">
    <source>
        <dbReference type="SAM" id="MobiDB-lite"/>
    </source>
</evidence>
<feature type="disulfide bond" evidence="6">
    <location>
        <begin position="658"/>
        <end position="667"/>
    </location>
</feature>
<feature type="region of interest" description="Disordered" evidence="7">
    <location>
        <begin position="249"/>
        <end position="278"/>
    </location>
</feature>
<dbReference type="Pfam" id="PF12661">
    <property type="entry name" value="hEGF"/>
    <property type="match status" value="1"/>
</dbReference>
<dbReference type="Gene3D" id="3.10.100.10">
    <property type="entry name" value="Mannose-Binding Protein A, subunit A"/>
    <property type="match status" value="1"/>
</dbReference>
<dbReference type="CDD" id="cd00087">
    <property type="entry name" value="FReD"/>
    <property type="match status" value="1"/>
</dbReference>
<keyword evidence="3" id="KW-0677">Repeat</keyword>
<dbReference type="SUPFAM" id="SSF56496">
    <property type="entry name" value="Fibrinogen C-terminal domain-like"/>
    <property type="match status" value="1"/>
</dbReference>
<dbReference type="InterPro" id="IPR018097">
    <property type="entry name" value="EGF_Ca-bd_CS"/>
</dbReference>
<evidence type="ECO:0000313" key="13">
    <source>
        <dbReference type="EMBL" id="CAH1266831.1"/>
    </source>
</evidence>
<proteinExistence type="predicted"/>
<dbReference type="CDD" id="cd00037">
    <property type="entry name" value="CLECT"/>
    <property type="match status" value="1"/>
</dbReference>
<dbReference type="GO" id="GO:0005509">
    <property type="term" value="F:calcium ion binding"/>
    <property type="evidence" value="ECO:0007669"/>
    <property type="project" value="InterPro"/>
</dbReference>
<evidence type="ECO:0000256" key="1">
    <source>
        <dbReference type="ARBA" id="ARBA00022536"/>
    </source>
</evidence>
<dbReference type="InterPro" id="IPR016186">
    <property type="entry name" value="C-type_lectin-like/link_sf"/>
</dbReference>
<feature type="domain" description="EGF-like" evidence="9">
    <location>
        <begin position="793"/>
        <end position="833"/>
    </location>
</feature>
<dbReference type="SUPFAM" id="SSF57196">
    <property type="entry name" value="EGF/Laminin"/>
    <property type="match status" value="5"/>
</dbReference>
<feature type="disulfide bond" evidence="6">
    <location>
        <begin position="860"/>
        <end position="869"/>
    </location>
</feature>
<evidence type="ECO:0000259" key="10">
    <source>
        <dbReference type="PROSITE" id="PS50041"/>
    </source>
</evidence>
<feature type="domain" description="EGF-like" evidence="9">
    <location>
        <begin position="752"/>
        <end position="792"/>
    </location>
</feature>
<dbReference type="CDD" id="cd00054">
    <property type="entry name" value="EGF_CA"/>
    <property type="match status" value="8"/>
</dbReference>
<dbReference type="OrthoDB" id="4062651at2759"/>
<feature type="domain" description="Fibrinogen C-terminal" evidence="12">
    <location>
        <begin position="113"/>
        <end position="342"/>
    </location>
</feature>
<evidence type="ECO:0000256" key="6">
    <source>
        <dbReference type="PROSITE-ProRule" id="PRU00076"/>
    </source>
</evidence>
<dbReference type="PROSITE" id="PS50026">
    <property type="entry name" value="EGF_3"/>
    <property type="match status" value="11"/>
</dbReference>
<evidence type="ECO:0000259" key="11">
    <source>
        <dbReference type="PROSITE" id="PS50948"/>
    </source>
</evidence>
<comment type="caution">
    <text evidence="6">Lacks conserved residue(s) required for the propagation of feature annotation.</text>
</comment>
<dbReference type="InterPro" id="IPR013032">
    <property type="entry name" value="EGF-like_CS"/>
</dbReference>
<dbReference type="InterPro" id="IPR036056">
    <property type="entry name" value="Fibrinogen-like_C"/>
</dbReference>
<evidence type="ECO:0000256" key="3">
    <source>
        <dbReference type="ARBA" id="ARBA00022737"/>
    </source>
</evidence>
<keyword evidence="5" id="KW-0325">Glycoprotein</keyword>
<dbReference type="Gene3D" id="3.50.4.10">
    <property type="entry name" value="Hepatocyte Growth Factor"/>
    <property type="match status" value="2"/>
</dbReference>
<dbReference type="InterPro" id="IPR002181">
    <property type="entry name" value="Fibrinogen_a/b/g_C_dom"/>
</dbReference>
<feature type="domain" description="EGF-like" evidence="9">
    <location>
        <begin position="834"/>
        <end position="870"/>
    </location>
</feature>
<keyword evidence="4 6" id="KW-1015">Disulfide bond</keyword>
<accession>A0A8K0A2N6</accession>
<evidence type="ECO:0000256" key="4">
    <source>
        <dbReference type="ARBA" id="ARBA00023157"/>
    </source>
</evidence>
<dbReference type="PROSITE" id="PS00010">
    <property type="entry name" value="ASX_HYDROXYL"/>
    <property type="match status" value="8"/>
</dbReference>
<evidence type="ECO:0000256" key="8">
    <source>
        <dbReference type="SAM" id="SignalP"/>
    </source>
</evidence>
<dbReference type="Pfam" id="PF12947">
    <property type="entry name" value="EGF_3"/>
    <property type="match status" value="6"/>
</dbReference>
<feature type="domain" description="EGF-like" evidence="9">
    <location>
        <begin position="670"/>
        <end position="710"/>
    </location>
</feature>
<feature type="domain" description="EGF-like" evidence="9">
    <location>
        <begin position="340"/>
        <end position="379"/>
    </location>
</feature>
<name>A0A8K0A2N6_BRALA</name>
<dbReference type="Gene3D" id="2.10.25.10">
    <property type="entry name" value="Laminin"/>
    <property type="match status" value="11"/>
</dbReference>
<gene>
    <name evidence="13" type="primary">NOTCH3</name>
    <name evidence="13" type="ORF">BLAG_LOCUS20351</name>
</gene>
<dbReference type="PANTHER" id="PTHR24050:SF28">
    <property type="entry name" value="UROMODULIN-LIKE"/>
    <property type="match status" value="1"/>
</dbReference>